<reference evidence="3 4" key="1">
    <citation type="journal article" date="2020" name="Nat. Commun.">
        <title>Genome of Tripterygium wilfordii and identification of cytochrome P450 involved in triptolide biosynthesis.</title>
        <authorList>
            <person name="Tu L."/>
            <person name="Su P."/>
            <person name="Zhang Z."/>
            <person name="Gao L."/>
            <person name="Wang J."/>
            <person name="Hu T."/>
            <person name="Zhou J."/>
            <person name="Zhang Y."/>
            <person name="Zhao Y."/>
            <person name="Liu Y."/>
            <person name="Song Y."/>
            <person name="Tong Y."/>
            <person name="Lu Y."/>
            <person name="Yang J."/>
            <person name="Xu C."/>
            <person name="Jia M."/>
            <person name="Peters R.J."/>
            <person name="Huang L."/>
            <person name="Gao W."/>
        </authorList>
    </citation>
    <scope>NUCLEOTIDE SEQUENCE [LARGE SCALE GENOMIC DNA]</scope>
    <source>
        <strain evidence="4">cv. XIE 37</strain>
        <tissue evidence="3">Leaf</tissue>
    </source>
</reference>
<protein>
    <recommendedName>
        <fullName evidence="2">PPM-type phosphatase domain-containing protein</fullName>
    </recommendedName>
</protein>
<sequence>MGACCSKEPHFSFIEDHTDDIEYGDGDQDGDLRNGDCGARVRLHGSSKYISMYTQQGRKGVNQDAMTVWEDFTGEKGMIFCGVFDGHGPSGHKVARSVRETLPSMLSSAIKSPQVNDSENCDAEDVVPSLLQWEDNFIRSFGEMDEELNLDCSIDSFCSGSTAVTIVKKGDLLVIGNLGDSRAVLCTRGEENQLVPVQLTVDLKPNIQSEAERIKNCRGRVFAMDREPNVFRIWMPEEDYPGLAMSRCFGDFCLKDYGLTSIPKVASRKLTDDDEFVVLATDGVWDILTNNEVIKIVASAKRRSMAAKLLVCHAVQTWRSKHPGCSVDDCTAICFFFKNRRLLTKSLSEIPPASVTDHSQLGDIASTEVAVCHSSRFFRSERESAESLNDKTSTLSSNEEACPPEEENTVDSITKLHGSPGVLTRRKTLQELDDMEAS</sequence>
<dbReference type="Proteomes" id="UP000593562">
    <property type="component" value="Unassembled WGS sequence"/>
</dbReference>
<dbReference type="InParanoid" id="A0A7J7DMZ3"/>
<feature type="compositionally biased region" description="Polar residues" evidence="1">
    <location>
        <begin position="390"/>
        <end position="399"/>
    </location>
</feature>
<organism evidence="3 4">
    <name type="scientific">Tripterygium wilfordii</name>
    <name type="common">Thunder God vine</name>
    <dbReference type="NCBI Taxonomy" id="458696"/>
    <lineage>
        <taxon>Eukaryota</taxon>
        <taxon>Viridiplantae</taxon>
        <taxon>Streptophyta</taxon>
        <taxon>Embryophyta</taxon>
        <taxon>Tracheophyta</taxon>
        <taxon>Spermatophyta</taxon>
        <taxon>Magnoliopsida</taxon>
        <taxon>eudicotyledons</taxon>
        <taxon>Gunneridae</taxon>
        <taxon>Pentapetalae</taxon>
        <taxon>rosids</taxon>
        <taxon>fabids</taxon>
        <taxon>Celastrales</taxon>
        <taxon>Celastraceae</taxon>
        <taxon>Tripterygium</taxon>
    </lineage>
</organism>
<evidence type="ECO:0000259" key="2">
    <source>
        <dbReference type="PROSITE" id="PS51746"/>
    </source>
</evidence>
<dbReference type="InterPro" id="IPR001932">
    <property type="entry name" value="PPM-type_phosphatase-like_dom"/>
</dbReference>
<evidence type="ECO:0000313" key="4">
    <source>
        <dbReference type="Proteomes" id="UP000593562"/>
    </source>
</evidence>
<dbReference type="GO" id="GO:0004722">
    <property type="term" value="F:protein serine/threonine phosphatase activity"/>
    <property type="evidence" value="ECO:0007669"/>
    <property type="project" value="InterPro"/>
</dbReference>
<dbReference type="EMBL" id="JAAARO010000005">
    <property type="protein sequence ID" value="KAF5747649.1"/>
    <property type="molecule type" value="Genomic_DNA"/>
</dbReference>
<dbReference type="Gene3D" id="3.60.40.10">
    <property type="entry name" value="PPM-type phosphatase domain"/>
    <property type="match status" value="1"/>
</dbReference>
<dbReference type="AlphaFoldDB" id="A0A7J7DMZ3"/>
<gene>
    <name evidence="3" type="ORF">HS088_TW05G00376</name>
</gene>
<dbReference type="SMART" id="SM00332">
    <property type="entry name" value="PP2Cc"/>
    <property type="match status" value="1"/>
</dbReference>
<keyword evidence="4" id="KW-1185">Reference proteome</keyword>
<dbReference type="InterPro" id="IPR015655">
    <property type="entry name" value="PP2C"/>
</dbReference>
<feature type="region of interest" description="Disordered" evidence="1">
    <location>
        <begin position="388"/>
        <end position="418"/>
    </location>
</feature>
<dbReference type="PROSITE" id="PS51746">
    <property type="entry name" value="PPM_2"/>
    <property type="match status" value="1"/>
</dbReference>
<dbReference type="CDD" id="cd00143">
    <property type="entry name" value="PP2Cc"/>
    <property type="match status" value="1"/>
</dbReference>
<feature type="domain" description="PPM-type phosphatase" evidence="2">
    <location>
        <begin position="49"/>
        <end position="337"/>
    </location>
</feature>
<name>A0A7J7DMZ3_TRIWF</name>
<dbReference type="FunCoup" id="A0A7J7DMZ3">
    <property type="interactions" value="350"/>
</dbReference>
<dbReference type="SUPFAM" id="SSF81606">
    <property type="entry name" value="PP2C-like"/>
    <property type="match status" value="1"/>
</dbReference>
<evidence type="ECO:0000313" key="3">
    <source>
        <dbReference type="EMBL" id="KAF5747649.1"/>
    </source>
</evidence>
<evidence type="ECO:0000256" key="1">
    <source>
        <dbReference type="SAM" id="MobiDB-lite"/>
    </source>
</evidence>
<dbReference type="InterPro" id="IPR036457">
    <property type="entry name" value="PPM-type-like_dom_sf"/>
</dbReference>
<dbReference type="Pfam" id="PF00481">
    <property type="entry name" value="PP2C"/>
    <property type="match status" value="1"/>
</dbReference>
<dbReference type="PANTHER" id="PTHR47992">
    <property type="entry name" value="PROTEIN PHOSPHATASE"/>
    <property type="match status" value="1"/>
</dbReference>
<proteinExistence type="predicted"/>
<accession>A0A7J7DMZ3</accession>
<comment type="caution">
    <text evidence="3">The sequence shown here is derived from an EMBL/GenBank/DDBJ whole genome shotgun (WGS) entry which is preliminary data.</text>
</comment>